<evidence type="ECO:0008006" key="4">
    <source>
        <dbReference type="Google" id="ProtNLM"/>
    </source>
</evidence>
<proteinExistence type="predicted"/>
<protein>
    <recommendedName>
        <fullName evidence="4">Small secreted protein</fullName>
    </recommendedName>
</protein>
<gene>
    <name evidence="2" type="ORF">PQ472_04655</name>
</gene>
<feature type="chain" id="PRO_5045583831" description="Small secreted protein" evidence="1">
    <location>
        <begin position="24"/>
        <end position="98"/>
    </location>
</feature>
<organism evidence="2 3">
    <name type="scientific">Lacticaseibacillus pabuli</name>
    <dbReference type="NCBI Taxonomy" id="3025672"/>
    <lineage>
        <taxon>Bacteria</taxon>
        <taxon>Bacillati</taxon>
        <taxon>Bacillota</taxon>
        <taxon>Bacilli</taxon>
        <taxon>Lactobacillales</taxon>
        <taxon>Lactobacillaceae</taxon>
        <taxon>Lacticaseibacillus</taxon>
    </lineage>
</organism>
<evidence type="ECO:0000256" key="1">
    <source>
        <dbReference type="SAM" id="SignalP"/>
    </source>
</evidence>
<sequence>MQKNTKLTLIALTAAGAVCAALAAQHTQQVRAARTRDYLKKAQHMAGPSVVGGWIEETPTVRANVPQYRGGVITNINGRRETVAFVANDVNGQVTLRD</sequence>
<dbReference type="Proteomes" id="UP001220377">
    <property type="component" value="Chromosome"/>
</dbReference>
<dbReference type="RefSeq" id="WP_274261730.1">
    <property type="nucleotide sequence ID" value="NZ_CP117884.1"/>
</dbReference>
<dbReference type="EMBL" id="CP117884">
    <property type="protein sequence ID" value="WDF83529.1"/>
    <property type="molecule type" value="Genomic_DNA"/>
</dbReference>
<evidence type="ECO:0000313" key="2">
    <source>
        <dbReference type="EMBL" id="WDF83529.1"/>
    </source>
</evidence>
<keyword evidence="1" id="KW-0732">Signal</keyword>
<evidence type="ECO:0000313" key="3">
    <source>
        <dbReference type="Proteomes" id="UP001220377"/>
    </source>
</evidence>
<accession>A0ABY7WWU1</accession>
<reference evidence="2 3" key="1">
    <citation type="submission" date="2023-02" db="EMBL/GenBank/DDBJ databases">
        <title>Genome sequence of Lacticaseibacillus sp. KACC 23028.</title>
        <authorList>
            <person name="Kim S."/>
            <person name="Heo J."/>
            <person name="Kwon S.-W."/>
        </authorList>
    </citation>
    <scope>NUCLEOTIDE SEQUENCE [LARGE SCALE GENOMIC DNA]</scope>
    <source>
        <strain evidence="2 3">KACC 23028</strain>
    </source>
</reference>
<name>A0ABY7WWU1_9LACO</name>
<feature type="signal peptide" evidence="1">
    <location>
        <begin position="1"/>
        <end position="23"/>
    </location>
</feature>
<keyword evidence="3" id="KW-1185">Reference proteome</keyword>